<dbReference type="Pfam" id="PF25019">
    <property type="entry name" value="LRR_R13L1-DRL21"/>
    <property type="match status" value="1"/>
</dbReference>
<evidence type="ECO:0000256" key="2">
    <source>
        <dbReference type="ARBA" id="ARBA00008894"/>
    </source>
</evidence>
<accession>A0A0E0CFN9</accession>
<dbReference type="Gene3D" id="1.10.10.10">
    <property type="entry name" value="Winged helix-like DNA-binding domain superfamily/Winged helix DNA-binding domain"/>
    <property type="match status" value="1"/>
</dbReference>
<dbReference type="InterPro" id="IPR001245">
    <property type="entry name" value="Ser-Thr/Tyr_kinase_cat_dom"/>
</dbReference>
<dbReference type="InterPro" id="IPR036388">
    <property type="entry name" value="WH-like_DNA-bd_sf"/>
</dbReference>
<dbReference type="Gene3D" id="3.40.50.300">
    <property type="entry name" value="P-loop containing nucleotide triphosphate hydrolases"/>
    <property type="match status" value="1"/>
</dbReference>
<evidence type="ECO:0000256" key="6">
    <source>
        <dbReference type="ARBA" id="ARBA00022821"/>
    </source>
</evidence>
<evidence type="ECO:0000256" key="8">
    <source>
        <dbReference type="ARBA" id="ARBA00023054"/>
    </source>
</evidence>
<feature type="region of interest" description="Disordered" evidence="9">
    <location>
        <begin position="1"/>
        <end position="103"/>
    </location>
</feature>
<evidence type="ECO:0000256" key="3">
    <source>
        <dbReference type="ARBA" id="ARBA00022614"/>
    </source>
</evidence>
<dbReference type="STRING" id="40149.A0A0E0CFN9"/>
<reference evidence="11" key="1">
    <citation type="submission" date="2015-04" db="UniProtKB">
        <authorList>
            <consortium name="EnsemblPlants"/>
        </authorList>
    </citation>
    <scope>IDENTIFICATION</scope>
</reference>
<dbReference type="InterPro" id="IPR032675">
    <property type="entry name" value="LRR_dom_sf"/>
</dbReference>
<dbReference type="Pfam" id="PF23598">
    <property type="entry name" value="LRR_14"/>
    <property type="match status" value="1"/>
</dbReference>
<dbReference type="HOGENOM" id="CLU_239597_0_0_1"/>
<dbReference type="GO" id="GO:0004674">
    <property type="term" value="F:protein serine/threonine kinase activity"/>
    <property type="evidence" value="ECO:0007669"/>
    <property type="project" value="UniProtKB-EC"/>
</dbReference>
<reference evidence="11" key="2">
    <citation type="submission" date="2018-05" db="EMBL/GenBank/DDBJ databases">
        <title>OmerRS3 (Oryza meridionalis Reference Sequence Version 3).</title>
        <authorList>
            <person name="Zhang J."/>
            <person name="Kudrna D."/>
            <person name="Lee S."/>
            <person name="Talag J."/>
            <person name="Welchert J."/>
            <person name="Wing R.A."/>
        </authorList>
    </citation>
    <scope>NUCLEOTIDE SEQUENCE [LARGE SCALE GENOMIC DNA]</scope>
    <source>
        <strain evidence="11">cv. OR44</strain>
    </source>
</reference>
<keyword evidence="12" id="KW-1185">Reference proteome</keyword>
<evidence type="ECO:0000313" key="11">
    <source>
        <dbReference type="EnsemblPlants" id="OMERI02G04770.1"/>
    </source>
</evidence>
<proteinExistence type="inferred from homology"/>
<dbReference type="PANTHER" id="PTHR36766">
    <property type="entry name" value="PLANT BROAD-SPECTRUM MILDEW RESISTANCE PROTEIN RPW8"/>
    <property type="match status" value="1"/>
</dbReference>
<evidence type="ECO:0000259" key="10">
    <source>
        <dbReference type="PROSITE" id="PS50011"/>
    </source>
</evidence>
<keyword evidence="8" id="KW-0175">Coiled coil</keyword>
<keyword evidence="7" id="KW-0067">ATP-binding</keyword>
<feature type="region of interest" description="Disordered" evidence="9">
    <location>
        <begin position="253"/>
        <end position="295"/>
    </location>
</feature>
<dbReference type="Gene3D" id="1.10.510.10">
    <property type="entry name" value="Transferase(Phosphotransferase) domain 1"/>
    <property type="match status" value="1"/>
</dbReference>
<evidence type="ECO:0000313" key="12">
    <source>
        <dbReference type="Proteomes" id="UP000008021"/>
    </source>
</evidence>
<dbReference type="InterPro" id="IPR058922">
    <property type="entry name" value="WHD_DRP"/>
</dbReference>
<keyword evidence="4" id="KW-0677">Repeat</keyword>
<dbReference type="InterPro" id="IPR002182">
    <property type="entry name" value="NB-ARC"/>
</dbReference>
<dbReference type="InterPro" id="IPR020635">
    <property type="entry name" value="Tyr_kinase_cat_dom"/>
</dbReference>
<dbReference type="InterPro" id="IPR056789">
    <property type="entry name" value="LRR_R13L1-DRL21"/>
</dbReference>
<feature type="region of interest" description="Disordered" evidence="9">
    <location>
        <begin position="341"/>
        <end position="460"/>
    </location>
</feature>
<evidence type="ECO:0000256" key="9">
    <source>
        <dbReference type="SAM" id="MobiDB-lite"/>
    </source>
</evidence>
<dbReference type="SUPFAM" id="SSF52047">
    <property type="entry name" value="RNI-like"/>
    <property type="match status" value="1"/>
</dbReference>
<dbReference type="InterPro" id="IPR011009">
    <property type="entry name" value="Kinase-like_dom_sf"/>
</dbReference>
<dbReference type="Gramene" id="OMERI02G04770.1">
    <property type="protein sequence ID" value="OMERI02G04770.1"/>
    <property type="gene ID" value="OMERI02G04770"/>
</dbReference>
<organism evidence="11">
    <name type="scientific">Oryza meridionalis</name>
    <dbReference type="NCBI Taxonomy" id="40149"/>
    <lineage>
        <taxon>Eukaryota</taxon>
        <taxon>Viridiplantae</taxon>
        <taxon>Streptophyta</taxon>
        <taxon>Embryophyta</taxon>
        <taxon>Tracheophyta</taxon>
        <taxon>Spermatophyta</taxon>
        <taxon>Magnoliopsida</taxon>
        <taxon>Liliopsida</taxon>
        <taxon>Poales</taxon>
        <taxon>Poaceae</taxon>
        <taxon>BOP clade</taxon>
        <taxon>Oryzoideae</taxon>
        <taxon>Oryzeae</taxon>
        <taxon>Oryzinae</taxon>
        <taxon>Oryza</taxon>
    </lineage>
</organism>
<protein>
    <recommendedName>
        <fullName evidence="10">Protein kinase domain-containing protein</fullName>
    </recommendedName>
</protein>
<dbReference type="FunFam" id="1.10.10.10:FF:000322">
    <property type="entry name" value="Probable disease resistance protein At1g63360"/>
    <property type="match status" value="1"/>
</dbReference>
<dbReference type="SMART" id="SM00219">
    <property type="entry name" value="TyrKc"/>
    <property type="match status" value="1"/>
</dbReference>
<dbReference type="SUPFAM" id="SSF52540">
    <property type="entry name" value="P-loop containing nucleoside triphosphate hydrolases"/>
    <property type="match status" value="1"/>
</dbReference>
<dbReference type="Gene3D" id="1.20.5.4130">
    <property type="match status" value="1"/>
</dbReference>
<dbReference type="Gene3D" id="3.80.10.10">
    <property type="entry name" value="Ribonuclease Inhibitor"/>
    <property type="match status" value="3"/>
</dbReference>
<dbReference type="InterPro" id="IPR000719">
    <property type="entry name" value="Prot_kinase_dom"/>
</dbReference>
<feature type="compositionally biased region" description="Basic and acidic residues" evidence="9">
    <location>
        <begin position="419"/>
        <end position="436"/>
    </location>
</feature>
<dbReference type="InterPro" id="IPR055414">
    <property type="entry name" value="LRR_R13L4/SHOC2-like"/>
</dbReference>
<feature type="domain" description="Protein kinase" evidence="10">
    <location>
        <begin position="121"/>
        <end position="529"/>
    </location>
</feature>
<feature type="region of interest" description="Disordered" evidence="9">
    <location>
        <begin position="162"/>
        <end position="182"/>
    </location>
</feature>
<dbReference type="InterPro" id="IPR027417">
    <property type="entry name" value="P-loop_NTPase"/>
</dbReference>
<feature type="compositionally biased region" description="Pro residues" evidence="9">
    <location>
        <begin position="382"/>
        <end position="395"/>
    </location>
</feature>
<comment type="similarity">
    <text evidence="1">Belongs to the protein kinase superfamily. TKL Ser/Thr protein kinase family. ROCO subfamily.</text>
</comment>
<dbReference type="PRINTS" id="PR00364">
    <property type="entry name" value="DISEASERSIST"/>
</dbReference>
<dbReference type="Pfam" id="PF07714">
    <property type="entry name" value="PK_Tyr_Ser-Thr"/>
    <property type="match status" value="1"/>
</dbReference>
<sequence>MAEDHDAEGVRMTGEGAADGCDAHSLAGGEEEIGDQRRRRRASSTHRPPPPPRGPRRGRRPSSTSRPLGPSTPAHEGLAAEDERRGAPDAPPAGGERGGASRVLDGEAGDAEVVGESANAVLAVVALGGGKRGAVAGGGMAEEPPEAASDLEAALDVARTAASPSCASGRRGRRWPPPRGVLPASRTEVAMKVVSLSHDAEQGMRQFVTEVVSVGRFRHRNVVPLLGYCRRKGELLLVYDYMPNGGLDRWLHGQGAARSRHQRRRRRPALPPQGLGAGGRTPRRQGKQRDNVLLDGEMDARLGDFGLARLYGRAAAHGAVAAGAWRKRGGARAVRLAVAEDGRRAGRRAQAPVDVDEPATARVLHEEEEKEAPAWPPSASSRPPPPPLGCEPPSQPLHAATRLLAGQLASSTPPRQRRSPGEVRPRRRGSEPKDAAGGRPTRPVSGVARPVPPPWQRARAPFRGRPYAHKRVAGMLGDNAWERIQLLWNFQEDVQDMKSKMTDLKVALSYADKHSRETDDDALVLRHWLNKYKSVAYDMEDTLDELLTNAMIWENNPCTVKLFFSSINPLIVRITMSSKMRNIRMKLDKIAEDQKKFPSMQLANPTGQDSTDKWRETFIGHTDEIEMVGRAREKKEILIKVLQNDGGQEISIIPVVGLGGMGKTTLAKAVYTDKETHMFDVKAWVHVSMEFQLNKIVSGIISHVEGSTPANIADLQYLKSQLDRILCNKLYLIILDDLWEEGWSKLEKLMEMLQSGKKGSKIIVTTRSEKVVNTLSTIRLSYFHTVDPIKLVGMSIDECWFIMKPRNMENCEFSDLVDIGKEIAHRCSGVPLVAKALGYVMQKHRTREEWMEIKNSNILDTKDDEEGILKGLLLSYYHMPPQLKLCFMYCSMFPMSHVIDHDCLIQQWIALGFIQDTDGQPLQKVAMEYVNELLGMSFLTIFTSPTVLASRMLFKPTLKLHMHDMVHELARHVAGNEFSHTNGAENRNTKRDNLNFHYHLLLNQNETSSAYKSLATKVRALHFRGCDKMHLPKQAFSNTLCLRVLDLGGRQVSELPSSVYKLKLLRYLDASSLRISSFSKSFNHLLNLQALILSNTYLKTLPTNIGCLQKLQYFDLSGCANLNELPTSFGDLSSLLFLNLASCYELEALPMSFGNLNRLQFLSLSDCYKLNSLPESCCQLHDLAHLDLSDCYNLGKLPDCIDQLSKLEYLNMTSCSKVQALPESLCKLTMLRHLNLSYCLRLENLPSCIGDLQLQSLDIQGSFLLRDLPNSIFNMSTLKTVDGTFTYLVSSKVEKLRENLKLEGCCKLDGGSTDLCSRITELKKTHCHELEIQGLEDFKHLEGIEHAILLNSLKLTKLIFSWQPKQYTNETAHHKTVLGMLVPPRSVHHLAIKGYCGIELPKWMLDIRSYLPHLTTIFLHGLMECNRLPPLGCLPHLRALLMTKMPKIKSVGPEFYGDYGSCQKLRMIILASMDNLEEWWTTRSSKQDNELLLIPDLQMLWASDCPKLKFLPYPPRSLTWFIENSNHVLPEHGFGNLTSATYPLHLSIERAPNSPEMWRRAQHLSSIESLTLMSIAGLRALPEAIQCFTSLWRLSILGCGELETLPEWLGDYFTCLEEILIKTCPMLSSLPESIRRLTKLKKLVITNCPVLSEKCQGEDRHKIAHILEPIFLLADTVSRVLVTANWRSKPLDFRWHLSLLKKRKGWLSCRSSLSVAAYQAGLNLDICLSVRQVSRWVRFLALQL</sequence>
<dbReference type="Gene3D" id="1.10.8.430">
    <property type="entry name" value="Helical domain of apoptotic protease-activating factors"/>
    <property type="match status" value="1"/>
</dbReference>
<keyword evidence="6" id="KW-0611">Plant defense</keyword>
<dbReference type="EnsemblPlants" id="OMERI02G04770.1">
    <property type="protein sequence ID" value="OMERI02G04770.1"/>
    <property type="gene ID" value="OMERI02G04770"/>
</dbReference>
<evidence type="ECO:0000256" key="1">
    <source>
        <dbReference type="ARBA" id="ARBA00008171"/>
    </source>
</evidence>
<dbReference type="GO" id="GO:0004713">
    <property type="term" value="F:protein tyrosine kinase activity"/>
    <property type="evidence" value="ECO:0007669"/>
    <property type="project" value="InterPro"/>
</dbReference>
<dbReference type="Proteomes" id="UP000008021">
    <property type="component" value="Chromosome 2"/>
</dbReference>
<dbReference type="GO" id="GO:0005524">
    <property type="term" value="F:ATP binding"/>
    <property type="evidence" value="ECO:0007669"/>
    <property type="project" value="UniProtKB-KW"/>
</dbReference>
<dbReference type="Pfam" id="PF18052">
    <property type="entry name" value="Rx_N"/>
    <property type="match status" value="1"/>
</dbReference>
<evidence type="ECO:0000256" key="7">
    <source>
        <dbReference type="ARBA" id="ARBA00022840"/>
    </source>
</evidence>
<dbReference type="Pfam" id="PF00931">
    <property type="entry name" value="NB-ARC"/>
    <property type="match status" value="1"/>
</dbReference>
<name>A0A0E0CFN9_9ORYZ</name>
<evidence type="ECO:0000256" key="4">
    <source>
        <dbReference type="ARBA" id="ARBA00022737"/>
    </source>
</evidence>
<feature type="compositionally biased region" description="Basic residues" evidence="9">
    <location>
        <begin position="258"/>
        <end position="268"/>
    </location>
</feature>
<comment type="similarity">
    <text evidence="2">Belongs to the disease resistance NB-LRR family.</text>
</comment>
<dbReference type="GO" id="GO:0002758">
    <property type="term" value="P:innate immune response-activating signaling pathway"/>
    <property type="evidence" value="ECO:0007669"/>
    <property type="project" value="UniProtKB-ARBA"/>
</dbReference>
<dbReference type="Pfam" id="PF23559">
    <property type="entry name" value="WHD_DRP"/>
    <property type="match status" value="1"/>
</dbReference>
<keyword evidence="3" id="KW-0433">Leucine-rich repeat</keyword>
<dbReference type="SUPFAM" id="SSF52058">
    <property type="entry name" value="L domain-like"/>
    <property type="match status" value="1"/>
</dbReference>
<keyword evidence="5" id="KW-0547">Nucleotide-binding</keyword>
<evidence type="ECO:0000256" key="5">
    <source>
        <dbReference type="ARBA" id="ARBA00022741"/>
    </source>
</evidence>
<dbReference type="GO" id="GO:0009626">
    <property type="term" value="P:plant-type hypersensitive response"/>
    <property type="evidence" value="ECO:0007669"/>
    <property type="project" value="UniProtKB-ARBA"/>
</dbReference>
<dbReference type="SUPFAM" id="SSF56112">
    <property type="entry name" value="Protein kinase-like (PK-like)"/>
    <property type="match status" value="1"/>
</dbReference>
<dbReference type="PANTHER" id="PTHR36766:SF40">
    <property type="entry name" value="DISEASE RESISTANCE PROTEIN RGA3"/>
    <property type="match status" value="1"/>
</dbReference>
<dbReference type="GO" id="GO:0043531">
    <property type="term" value="F:ADP binding"/>
    <property type="evidence" value="ECO:0007669"/>
    <property type="project" value="InterPro"/>
</dbReference>
<feature type="compositionally biased region" description="Low complexity" evidence="9">
    <location>
        <begin position="61"/>
        <end position="73"/>
    </location>
</feature>
<dbReference type="GO" id="GO:0042742">
    <property type="term" value="P:defense response to bacterium"/>
    <property type="evidence" value="ECO:0007669"/>
    <property type="project" value="UniProtKB-ARBA"/>
</dbReference>
<dbReference type="InterPro" id="IPR041118">
    <property type="entry name" value="Rx_N"/>
</dbReference>
<dbReference type="InterPro" id="IPR042197">
    <property type="entry name" value="Apaf_helical"/>
</dbReference>
<dbReference type="PROSITE" id="PS50011">
    <property type="entry name" value="PROTEIN_KINASE_DOM"/>
    <property type="match status" value="1"/>
</dbReference>